<protein>
    <submittedName>
        <fullName evidence="1">Uncharacterized protein</fullName>
    </submittedName>
</protein>
<accession>A0A6C0ETS4</accession>
<evidence type="ECO:0000313" key="1">
    <source>
        <dbReference type="EMBL" id="QHT32398.1"/>
    </source>
</evidence>
<proteinExistence type="predicted"/>
<sequence length="52" mass="6153">MIIIIKGILRHYKQLNLGFIDIPINFILKILNDLNVQVEYLNNIFKINTNKI</sequence>
<name>A0A6C0ETS4_9ZZZZ</name>
<dbReference type="AlphaFoldDB" id="A0A6C0ETS4"/>
<dbReference type="EMBL" id="MN738937">
    <property type="protein sequence ID" value="QHT32398.1"/>
    <property type="molecule type" value="Genomic_DNA"/>
</dbReference>
<organism evidence="1">
    <name type="scientific">viral metagenome</name>
    <dbReference type="NCBI Taxonomy" id="1070528"/>
    <lineage>
        <taxon>unclassified sequences</taxon>
        <taxon>metagenomes</taxon>
        <taxon>organismal metagenomes</taxon>
    </lineage>
</organism>
<reference evidence="1" key="1">
    <citation type="journal article" date="2020" name="Nature">
        <title>Giant virus diversity and host interactions through global metagenomics.</title>
        <authorList>
            <person name="Schulz F."/>
            <person name="Roux S."/>
            <person name="Paez-Espino D."/>
            <person name="Jungbluth S."/>
            <person name="Walsh D.A."/>
            <person name="Denef V.J."/>
            <person name="McMahon K.D."/>
            <person name="Konstantinidis K.T."/>
            <person name="Eloe-Fadrosh E.A."/>
            <person name="Kyrpides N.C."/>
            <person name="Woyke T."/>
        </authorList>
    </citation>
    <scope>NUCLEOTIDE SEQUENCE</scope>
    <source>
        <strain evidence="1">GVMAG-M-3300009159-65</strain>
    </source>
</reference>